<dbReference type="EMBL" id="BMED01000002">
    <property type="protein sequence ID" value="GGC71776.1"/>
    <property type="molecule type" value="Genomic_DNA"/>
</dbReference>
<evidence type="ECO:0000256" key="1">
    <source>
        <dbReference type="ARBA" id="ARBA00007274"/>
    </source>
</evidence>
<comment type="similarity">
    <text evidence="1">Belongs to the transferase hexapeptide repeat family.</text>
</comment>
<feature type="domain" description="PglD N-terminal" evidence="4">
    <location>
        <begin position="6"/>
        <end position="88"/>
    </location>
</feature>
<name>A0A916XHA2_9BURK</name>
<evidence type="ECO:0000313" key="6">
    <source>
        <dbReference type="Proteomes" id="UP000637423"/>
    </source>
</evidence>
<dbReference type="InterPro" id="IPR011004">
    <property type="entry name" value="Trimer_LpxA-like_sf"/>
</dbReference>
<accession>A0A916XHA2</accession>
<evidence type="ECO:0000256" key="3">
    <source>
        <dbReference type="PIRSR" id="PIRSR620019-2"/>
    </source>
</evidence>
<dbReference type="Pfam" id="PF17836">
    <property type="entry name" value="PglD_N"/>
    <property type="match status" value="1"/>
</dbReference>
<dbReference type="SUPFAM" id="SSF51161">
    <property type="entry name" value="Trimeric LpxA-like enzymes"/>
    <property type="match status" value="1"/>
</dbReference>
<dbReference type="CDD" id="cd03360">
    <property type="entry name" value="LbH_AT_putative"/>
    <property type="match status" value="1"/>
</dbReference>
<evidence type="ECO:0000256" key="2">
    <source>
        <dbReference type="PIRSR" id="PIRSR620019-1"/>
    </source>
</evidence>
<reference evidence="5" key="1">
    <citation type="journal article" date="2014" name="Int. J. Syst. Evol. Microbiol.">
        <title>Complete genome sequence of Corynebacterium casei LMG S-19264T (=DSM 44701T), isolated from a smear-ripened cheese.</title>
        <authorList>
            <consortium name="US DOE Joint Genome Institute (JGI-PGF)"/>
            <person name="Walter F."/>
            <person name="Albersmeier A."/>
            <person name="Kalinowski J."/>
            <person name="Ruckert C."/>
        </authorList>
    </citation>
    <scope>NUCLEOTIDE SEQUENCE</scope>
    <source>
        <strain evidence="5">CGMCC 1.10998</strain>
    </source>
</reference>
<dbReference type="InterPro" id="IPR020019">
    <property type="entry name" value="AcTrfase_PglD-like"/>
</dbReference>
<evidence type="ECO:0000259" key="4">
    <source>
        <dbReference type="Pfam" id="PF17836"/>
    </source>
</evidence>
<gene>
    <name evidence="5" type="primary">perB</name>
    <name evidence="5" type="ORF">GCM10011396_18560</name>
</gene>
<sequence>MKLFGIVGAGGFGREVMPLARQWMQSPHSGEQDAELVFVVENDYPIPQKQVNGHRVLSMDEFLSASVAERRFNIAIGNSAARERIANSIPADLATPFSVVAANHVSLDNNVIGEGAVLCSFSHITSNTKIGRYFHCNMYSYVTHDCVIGDFVTFAPGVKCNGRVIIEDHVYIGTGVIIKDASDGPIVIGRGAVIGMGAVISKSVAPGTTCMPMLRMAEMPAAG</sequence>
<dbReference type="RefSeq" id="WP_188565793.1">
    <property type="nucleotide sequence ID" value="NZ_BMED01000002.1"/>
</dbReference>
<feature type="site" description="Increases basicity of active site His" evidence="2">
    <location>
        <position position="145"/>
    </location>
</feature>
<feature type="binding site" evidence="3">
    <location>
        <position position="77"/>
    </location>
    <ligand>
        <name>substrate</name>
    </ligand>
</feature>
<keyword evidence="6" id="KW-1185">Reference proteome</keyword>
<dbReference type="AlphaFoldDB" id="A0A916XHA2"/>
<dbReference type="Gene3D" id="3.40.50.20">
    <property type="match status" value="1"/>
</dbReference>
<protein>
    <submittedName>
        <fullName evidence="5">GDP-perosamine N-acetyltransferase</fullName>
    </submittedName>
</protein>
<evidence type="ECO:0000313" key="5">
    <source>
        <dbReference type="EMBL" id="GGC71776.1"/>
    </source>
</evidence>
<dbReference type="InterPro" id="IPR050179">
    <property type="entry name" value="Trans_hexapeptide_repeat"/>
</dbReference>
<dbReference type="Proteomes" id="UP000637423">
    <property type="component" value="Unassembled WGS sequence"/>
</dbReference>
<dbReference type="InterPro" id="IPR041561">
    <property type="entry name" value="PglD_N"/>
</dbReference>
<comment type="caution">
    <text evidence="5">The sequence shown here is derived from an EMBL/GenBank/DDBJ whole genome shotgun (WGS) entry which is preliminary data.</text>
</comment>
<dbReference type="Gene3D" id="2.160.10.10">
    <property type="entry name" value="Hexapeptide repeat proteins"/>
    <property type="match status" value="1"/>
</dbReference>
<feature type="active site" description="Proton acceptor" evidence="2">
    <location>
        <position position="144"/>
    </location>
</feature>
<reference evidence="5" key="2">
    <citation type="submission" date="2020-09" db="EMBL/GenBank/DDBJ databases">
        <authorList>
            <person name="Sun Q."/>
            <person name="Zhou Y."/>
        </authorList>
    </citation>
    <scope>NUCLEOTIDE SEQUENCE</scope>
    <source>
        <strain evidence="5">CGMCC 1.10998</strain>
    </source>
</reference>
<proteinExistence type="inferred from homology"/>
<dbReference type="PANTHER" id="PTHR43300:SF7">
    <property type="entry name" value="UDP-N-ACETYLBACILLOSAMINE N-ACETYLTRANSFERASE"/>
    <property type="match status" value="1"/>
</dbReference>
<dbReference type="PANTHER" id="PTHR43300">
    <property type="entry name" value="ACETYLTRANSFERASE"/>
    <property type="match status" value="1"/>
</dbReference>
<organism evidence="5 6">
    <name type="scientific">Undibacterium terreum</name>
    <dbReference type="NCBI Taxonomy" id="1224302"/>
    <lineage>
        <taxon>Bacteria</taxon>
        <taxon>Pseudomonadati</taxon>
        <taxon>Pseudomonadota</taxon>
        <taxon>Betaproteobacteria</taxon>
        <taxon>Burkholderiales</taxon>
        <taxon>Oxalobacteraceae</taxon>
        <taxon>Undibacterium</taxon>
    </lineage>
</organism>